<gene>
    <name evidence="2" type="ORF">ACFQS8_00930</name>
</gene>
<dbReference type="InterPro" id="IPR045964">
    <property type="entry name" value="DUF6384"/>
</dbReference>
<comment type="caution">
    <text evidence="2">The sequence shown here is derived from an EMBL/GenBank/DDBJ whole genome shotgun (WGS) entry which is preliminary data.</text>
</comment>
<protein>
    <submittedName>
        <fullName evidence="2">DUF6384 family protein</fullName>
    </submittedName>
</protein>
<accession>A0ABW2IGF0</accession>
<dbReference type="Proteomes" id="UP001596492">
    <property type="component" value="Unassembled WGS sequence"/>
</dbReference>
<keyword evidence="3" id="KW-1185">Reference proteome</keyword>
<dbReference type="RefSeq" id="WP_382164828.1">
    <property type="nucleotide sequence ID" value="NZ_JBHTBR010000002.1"/>
</dbReference>
<proteinExistence type="predicted"/>
<name>A0ABW2IGF0_9PROT</name>
<feature type="region of interest" description="Disordered" evidence="1">
    <location>
        <begin position="1"/>
        <end position="23"/>
    </location>
</feature>
<evidence type="ECO:0000313" key="2">
    <source>
        <dbReference type="EMBL" id="MFC7290166.1"/>
    </source>
</evidence>
<reference evidence="3" key="1">
    <citation type="journal article" date="2019" name="Int. J. Syst. Evol. Microbiol.">
        <title>The Global Catalogue of Microorganisms (GCM) 10K type strain sequencing project: providing services to taxonomists for standard genome sequencing and annotation.</title>
        <authorList>
            <consortium name="The Broad Institute Genomics Platform"/>
            <consortium name="The Broad Institute Genome Sequencing Center for Infectious Disease"/>
            <person name="Wu L."/>
            <person name="Ma J."/>
        </authorList>
    </citation>
    <scope>NUCLEOTIDE SEQUENCE [LARGE SCALE GENOMIC DNA]</scope>
    <source>
        <strain evidence="3">CCUG 51308</strain>
    </source>
</reference>
<dbReference type="EMBL" id="JBHTBR010000002">
    <property type="protein sequence ID" value="MFC7290166.1"/>
    <property type="molecule type" value="Genomic_DNA"/>
</dbReference>
<sequence length="328" mass="36679">MTEDQNTEPATSSKTPDVADAHTSPQKLDDVLIAMDIVDTLRHREQLVLRELDTDSREQELIQRLKEIYAAQGIDVSDDTLRDGVKALEENRFVYTPPKKTWKTKLAKIYVKRDKWLKPVRNGLLALLIGSGVWHFGVSAPHKQKLQAQQIELTQTLPEELTKLRDNIQATATQDKVTTQAEAYYQDGITAIADADLNAAKAALNALTTLKSDLDVEYTVRIVSRPGEYSGLFRIPDDAPQRPNYYLIVEAIDGADRVITVPISSIESQKAKRVSIWGVRVPKAVFDKVSADKKDDSIIQFSEIGSKSKGQITPDYTIDTLDGAIFDW</sequence>
<organism evidence="2 3">
    <name type="scientific">Hirschia litorea</name>
    <dbReference type="NCBI Taxonomy" id="1199156"/>
    <lineage>
        <taxon>Bacteria</taxon>
        <taxon>Pseudomonadati</taxon>
        <taxon>Pseudomonadota</taxon>
        <taxon>Alphaproteobacteria</taxon>
        <taxon>Hyphomonadales</taxon>
        <taxon>Hyphomonadaceae</taxon>
        <taxon>Hirschia</taxon>
    </lineage>
</organism>
<evidence type="ECO:0000256" key="1">
    <source>
        <dbReference type="SAM" id="MobiDB-lite"/>
    </source>
</evidence>
<dbReference type="Pfam" id="PF19911">
    <property type="entry name" value="DUF6384"/>
    <property type="match status" value="1"/>
</dbReference>
<evidence type="ECO:0000313" key="3">
    <source>
        <dbReference type="Proteomes" id="UP001596492"/>
    </source>
</evidence>